<dbReference type="Pfam" id="PF17887">
    <property type="entry name" value="Jak1_Phl"/>
    <property type="match status" value="1"/>
</dbReference>
<proteinExistence type="predicted"/>
<gene>
    <name evidence="4" type="primary">jak1_0</name>
    <name evidence="4" type="ORF">EYF80_054986</name>
</gene>
<dbReference type="GO" id="GO:0005829">
    <property type="term" value="C:cytosol"/>
    <property type="evidence" value="ECO:0007669"/>
    <property type="project" value="TreeGrafter"/>
</dbReference>
<dbReference type="PROSITE" id="PS50057">
    <property type="entry name" value="FERM_3"/>
    <property type="match status" value="1"/>
</dbReference>
<dbReference type="InterPro" id="IPR041046">
    <property type="entry name" value="FERM_F2"/>
</dbReference>
<dbReference type="GO" id="GO:0030154">
    <property type="term" value="P:cell differentiation"/>
    <property type="evidence" value="ECO:0007669"/>
    <property type="project" value="TreeGrafter"/>
</dbReference>
<dbReference type="SMART" id="SM00295">
    <property type="entry name" value="B41"/>
    <property type="match status" value="1"/>
</dbReference>
<dbReference type="Pfam" id="PF18379">
    <property type="entry name" value="FERM_F1"/>
    <property type="match status" value="1"/>
</dbReference>
<dbReference type="InterPro" id="IPR000299">
    <property type="entry name" value="FERM_domain"/>
</dbReference>
<organism evidence="4 5">
    <name type="scientific">Liparis tanakae</name>
    <name type="common">Tanaka's snailfish</name>
    <dbReference type="NCBI Taxonomy" id="230148"/>
    <lineage>
        <taxon>Eukaryota</taxon>
        <taxon>Metazoa</taxon>
        <taxon>Chordata</taxon>
        <taxon>Craniata</taxon>
        <taxon>Vertebrata</taxon>
        <taxon>Euteleostomi</taxon>
        <taxon>Actinopterygii</taxon>
        <taxon>Neopterygii</taxon>
        <taxon>Teleostei</taxon>
        <taxon>Neoteleostei</taxon>
        <taxon>Acanthomorphata</taxon>
        <taxon>Eupercaria</taxon>
        <taxon>Perciformes</taxon>
        <taxon>Cottioidei</taxon>
        <taxon>Cottales</taxon>
        <taxon>Liparidae</taxon>
        <taxon>Liparis</taxon>
    </lineage>
</organism>
<feature type="domain" description="FERM" evidence="3">
    <location>
        <begin position="28"/>
        <end position="416"/>
    </location>
</feature>
<dbReference type="PANTHER" id="PTHR45807">
    <property type="entry name" value="TYROSINE-PROTEIN KINASE HOPSCOTCH"/>
    <property type="match status" value="1"/>
</dbReference>
<keyword evidence="5" id="KW-1185">Reference proteome</keyword>
<evidence type="ECO:0000256" key="2">
    <source>
        <dbReference type="SAM" id="MobiDB-lite"/>
    </source>
</evidence>
<keyword evidence="1" id="KW-0597">Phosphoprotein</keyword>
<comment type="caution">
    <text evidence="4">The sequence shown here is derived from an EMBL/GenBank/DDBJ whole genome shotgun (WGS) entry which is preliminary data.</text>
</comment>
<dbReference type="Proteomes" id="UP000314294">
    <property type="component" value="Unassembled WGS sequence"/>
</dbReference>
<dbReference type="InterPro" id="IPR051286">
    <property type="entry name" value="JAK"/>
</dbReference>
<sequence length="446" mass="50261">MELSRQLCGKMRRSSKRAQLSSSPTSTSGLEVHFYTPEVHQLEYFKGCYTALELCVDAAKKCSISPLCHNLFALYDETTSLWYPPNYEFKITDETSVKLHYRMRFYFRNWHGTTEGESPVWRHCISKLRGGLSPQKTPEGTPLLDAASLNYLFAQGQYDFQTGVVPLRVSHSEAEQHEIENECLGMAVLAITHYTTNMDTTSPTASHEIRYHTAGMRNVLTRIRINNVFKKFLSEFKRRTMKDSKITLYDLKIKYLATLEGLTGSLGSELFEPISLSVVQEGDLCNGGYYGFSNQSQEQSLNMKTSHDMHVLVTGTTGISWRKKPATSPGIGKEKGKSKKNKLDGRQKNAKKVDVNEGWVAFCDFHEITHTAIKEATVTISRQDNKRMELHMASRGEALSFAALVDGYFRLTVDAHHFLCKEVAPASVVHNINNGCHGPIWLVPAV</sequence>
<dbReference type="GO" id="GO:0060397">
    <property type="term" value="P:growth hormone receptor signaling pathway via JAK-STAT"/>
    <property type="evidence" value="ECO:0007669"/>
    <property type="project" value="TreeGrafter"/>
</dbReference>
<reference evidence="4 5" key="1">
    <citation type="submission" date="2019-03" db="EMBL/GenBank/DDBJ databases">
        <title>First draft genome of Liparis tanakae, snailfish: a comprehensive survey of snailfish specific genes.</title>
        <authorList>
            <person name="Kim W."/>
            <person name="Song I."/>
            <person name="Jeong J.-H."/>
            <person name="Kim D."/>
            <person name="Kim S."/>
            <person name="Ryu S."/>
            <person name="Song J.Y."/>
            <person name="Lee S.K."/>
        </authorList>
    </citation>
    <scope>NUCLEOTIDE SEQUENCE [LARGE SCALE GENOMIC DNA]</scope>
    <source>
        <tissue evidence="4">Muscle</tissue>
    </source>
</reference>
<accession>A0A4Z2F267</accession>
<dbReference type="GO" id="GO:0019221">
    <property type="term" value="P:cytokine-mediated signaling pathway"/>
    <property type="evidence" value="ECO:0007669"/>
    <property type="project" value="TreeGrafter"/>
</dbReference>
<name>A0A4Z2F267_9TELE</name>
<feature type="region of interest" description="Disordered" evidence="2">
    <location>
        <begin position="323"/>
        <end position="349"/>
    </location>
</feature>
<evidence type="ECO:0000313" key="4">
    <source>
        <dbReference type="EMBL" id="TNN34851.1"/>
    </source>
</evidence>
<dbReference type="EMBL" id="SRLO01001879">
    <property type="protein sequence ID" value="TNN34851.1"/>
    <property type="molecule type" value="Genomic_DNA"/>
</dbReference>
<evidence type="ECO:0000259" key="3">
    <source>
        <dbReference type="PROSITE" id="PS50057"/>
    </source>
</evidence>
<dbReference type="InterPro" id="IPR041155">
    <property type="entry name" value="FERM_F1"/>
</dbReference>
<dbReference type="InterPro" id="IPR019749">
    <property type="entry name" value="Band_41_domain"/>
</dbReference>
<evidence type="ECO:0000256" key="1">
    <source>
        <dbReference type="ARBA" id="ARBA00022553"/>
    </source>
</evidence>
<dbReference type="GO" id="GO:0035556">
    <property type="term" value="P:intracellular signal transduction"/>
    <property type="evidence" value="ECO:0007669"/>
    <property type="project" value="TreeGrafter"/>
</dbReference>
<keyword evidence="4" id="KW-0418">Kinase</keyword>
<dbReference type="Pfam" id="PF18377">
    <property type="entry name" value="FERM_F2"/>
    <property type="match status" value="1"/>
</dbReference>
<dbReference type="AlphaFoldDB" id="A0A4Z2F267"/>
<evidence type="ECO:0000313" key="5">
    <source>
        <dbReference type="Proteomes" id="UP000314294"/>
    </source>
</evidence>
<dbReference type="SUPFAM" id="SSF50729">
    <property type="entry name" value="PH domain-like"/>
    <property type="match status" value="1"/>
</dbReference>
<dbReference type="OrthoDB" id="1915767at2759"/>
<dbReference type="PANTHER" id="PTHR45807:SF5">
    <property type="entry name" value="TYROSINE-PROTEIN KINASE JAK1"/>
    <property type="match status" value="1"/>
</dbReference>
<protein>
    <submittedName>
        <fullName evidence="4">Tyrosine-protein kinase JAK1</fullName>
    </submittedName>
</protein>
<feature type="compositionally biased region" description="Polar residues" evidence="2">
    <location>
        <begin position="17"/>
        <end position="28"/>
    </location>
</feature>
<dbReference type="GO" id="GO:0007259">
    <property type="term" value="P:cell surface receptor signaling pathway via JAK-STAT"/>
    <property type="evidence" value="ECO:0007669"/>
    <property type="project" value="TreeGrafter"/>
</dbReference>
<feature type="region of interest" description="Disordered" evidence="2">
    <location>
        <begin position="1"/>
        <end position="28"/>
    </location>
</feature>
<keyword evidence="4" id="KW-0808">Transferase</keyword>
<dbReference type="InterPro" id="IPR041381">
    <property type="entry name" value="JAK1-3/TYK2_PHL_dom"/>
</dbReference>
<dbReference type="GO" id="GO:0005131">
    <property type="term" value="F:growth hormone receptor binding"/>
    <property type="evidence" value="ECO:0007669"/>
    <property type="project" value="TreeGrafter"/>
</dbReference>
<dbReference type="GO" id="GO:0004715">
    <property type="term" value="F:non-membrane spanning protein tyrosine kinase activity"/>
    <property type="evidence" value="ECO:0007669"/>
    <property type="project" value="TreeGrafter"/>
</dbReference>